<evidence type="ECO:0000313" key="1">
    <source>
        <dbReference type="EMBL" id="MBP2189834.1"/>
    </source>
</evidence>
<gene>
    <name evidence="1" type="ORF">BJ987_002735</name>
</gene>
<name>A0ABS4QFG3_9NOCA</name>
<dbReference type="RefSeq" id="WP_209889091.1">
    <property type="nucleotide sequence ID" value="NZ_JAGGMR010000001.1"/>
</dbReference>
<proteinExistence type="predicted"/>
<dbReference type="Proteomes" id="UP001519325">
    <property type="component" value="Unassembled WGS sequence"/>
</dbReference>
<keyword evidence="2" id="KW-1185">Reference proteome</keyword>
<protein>
    <submittedName>
        <fullName evidence="1">Uncharacterized protein</fullName>
    </submittedName>
</protein>
<evidence type="ECO:0000313" key="2">
    <source>
        <dbReference type="Proteomes" id="UP001519325"/>
    </source>
</evidence>
<sequence length="84" mass="9867">MGKNGKLKSERLAEIEQWQTFRGEVDTWAFDEIENRLGDLFMKVEHRHDPPPDLESISSDVQDILGIARRRRARMRLYPGRATE</sequence>
<comment type="caution">
    <text evidence="1">The sequence shown here is derived from an EMBL/GenBank/DDBJ whole genome shotgun (WGS) entry which is preliminary data.</text>
</comment>
<organism evidence="1 2">
    <name type="scientific">Nocardia goodfellowii</name>
    <dbReference type="NCBI Taxonomy" id="882446"/>
    <lineage>
        <taxon>Bacteria</taxon>
        <taxon>Bacillati</taxon>
        <taxon>Actinomycetota</taxon>
        <taxon>Actinomycetes</taxon>
        <taxon>Mycobacteriales</taxon>
        <taxon>Nocardiaceae</taxon>
        <taxon>Nocardia</taxon>
    </lineage>
</organism>
<dbReference type="EMBL" id="JAGGMR010000001">
    <property type="protein sequence ID" value="MBP2189834.1"/>
    <property type="molecule type" value="Genomic_DNA"/>
</dbReference>
<accession>A0ABS4QFG3</accession>
<reference evidence="1 2" key="1">
    <citation type="submission" date="2021-03" db="EMBL/GenBank/DDBJ databases">
        <title>Sequencing the genomes of 1000 actinobacteria strains.</title>
        <authorList>
            <person name="Klenk H.-P."/>
        </authorList>
    </citation>
    <scope>NUCLEOTIDE SEQUENCE [LARGE SCALE GENOMIC DNA]</scope>
    <source>
        <strain evidence="1 2">DSM 45516</strain>
    </source>
</reference>